<keyword evidence="2" id="KW-0472">Membrane</keyword>
<dbReference type="KEGG" id="nmu:Nmul_A0508"/>
<dbReference type="Gene3D" id="2.40.160.100">
    <property type="match status" value="1"/>
</dbReference>
<proteinExistence type="predicted"/>
<feature type="region of interest" description="Disordered" evidence="1">
    <location>
        <begin position="80"/>
        <end position="144"/>
    </location>
</feature>
<reference evidence="4 5" key="2">
    <citation type="journal article" date="2008" name="Appl. Environ. Microbiol.">
        <title>Complete genome sequence of Nitrosospira multiformis, an ammonia-oxidizing bacterium from the soil environment.</title>
        <authorList>
            <person name="Norton J.M."/>
            <person name="Klotz M.G."/>
            <person name="Stein L.Y."/>
            <person name="Arp D.J."/>
            <person name="Bottomley P.J."/>
            <person name="Chain P.S."/>
            <person name="Hauser L.J."/>
            <person name="Land M.L."/>
            <person name="Larimer F.W."/>
            <person name="Shin M.W."/>
            <person name="Starkenburg S.R."/>
        </authorList>
    </citation>
    <scope>NUCLEOTIDE SEQUENCE [LARGE SCALE GENOMIC DNA]</scope>
    <source>
        <strain evidence="5">ATCC 25196 / NCIMB 11849 / C 71</strain>
    </source>
</reference>
<accession>Q2YBQ5</accession>
<dbReference type="Pfam" id="PF13372">
    <property type="entry name" value="Alginate_exp"/>
    <property type="match status" value="1"/>
</dbReference>
<evidence type="ECO:0000259" key="3">
    <source>
        <dbReference type="Pfam" id="PF13372"/>
    </source>
</evidence>
<feature type="compositionally biased region" description="Low complexity" evidence="1">
    <location>
        <begin position="107"/>
        <end position="116"/>
    </location>
</feature>
<evidence type="ECO:0000313" key="5">
    <source>
        <dbReference type="Proteomes" id="UP000002718"/>
    </source>
</evidence>
<dbReference type="EMBL" id="CP000103">
    <property type="protein sequence ID" value="ABB73816.1"/>
    <property type="molecule type" value="Genomic_DNA"/>
</dbReference>
<keyword evidence="5" id="KW-1185">Reference proteome</keyword>
<sequence length="580" mass="66519">MQEREATGIKADQMTGGQIKQITSVLDRATGRTRQERGMKFYLGTVIAFALAIPPWSGAQADANTIDTEKFKMTEQENRFAQNGAVPVEEKGKADPSGASSKSNGNTSAGKTAAAATKEEKKSTGYFRPSSSYSTQPESDPPRYVRTLSKTGIEAFKDIYWLDVGIDHRTRYEFRSNDIRRTELRLDQPFLLRSRAYFGIREIFDPLRAAVEFQDSRRYNGHFPPDDRDFNEHDLIQAYAELYFKGALGQDDLKQQRPLRLRVGRMAYEALDRRLIGRNEWRNTTNTFEGFRINLGQEVNDWEGDLWAYQPVQRLLTEFDERIENQWFYGAIGHWRKWSDFITLQPYYMGLTQDGSKTGEIDRHIHSPALRGYGKIGDTGLDFDFNLIYQFGRNGTQEHQAHAYITELGYTLKHAWKPRISAFYGYASGDRNPNDNVNNRFERFFGFARPWSADDYIVFENIKSPKIKLEFQPFKDLRIDGGYSWYWLASDTDRLNNLFRGNGSNGGSFSNRDATGSSGDFIGHNFDIRARYKLAKHIDTTIGYSHFTSGEFVRNRQIAALGRSPGSSDFFYVEVVLSAF</sequence>
<dbReference type="InterPro" id="IPR025388">
    <property type="entry name" value="Alginate_export_dom"/>
</dbReference>
<keyword evidence="2" id="KW-1133">Transmembrane helix</keyword>
<name>Q2YBQ5_NITMU</name>
<dbReference type="Proteomes" id="UP000002718">
    <property type="component" value="Chromosome"/>
</dbReference>
<keyword evidence="2" id="KW-0812">Transmembrane</keyword>
<dbReference type="STRING" id="323848.Nmul_A0508"/>
<organism evidence="4 5">
    <name type="scientific">Nitrosospira multiformis (strain ATCC 25196 / NCIMB 11849 / C 71)</name>
    <dbReference type="NCBI Taxonomy" id="323848"/>
    <lineage>
        <taxon>Bacteria</taxon>
        <taxon>Pseudomonadati</taxon>
        <taxon>Pseudomonadota</taxon>
        <taxon>Betaproteobacteria</taxon>
        <taxon>Nitrosomonadales</taxon>
        <taxon>Nitrosomonadaceae</taxon>
        <taxon>Nitrosospira</taxon>
    </lineage>
</organism>
<dbReference type="HOGENOM" id="CLU_492448_0_0_4"/>
<evidence type="ECO:0000256" key="2">
    <source>
        <dbReference type="SAM" id="Phobius"/>
    </source>
</evidence>
<feature type="transmembrane region" description="Helical" evidence="2">
    <location>
        <begin position="41"/>
        <end position="59"/>
    </location>
</feature>
<dbReference type="AlphaFoldDB" id="Q2YBQ5"/>
<evidence type="ECO:0000256" key="1">
    <source>
        <dbReference type="SAM" id="MobiDB-lite"/>
    </source>
</evidence>
<dbReference type="InterPro" id="IPR053728">
    <property type="entry name" value="Alginate_Permeability_Chnl"/>
</dbReference>
<gene>
    <name evidence="4" type="ordered locus">Nmul_A0508</name>
</gene>
<dbReference type="eggNOG" id="COG3637">
    <property type="taxonomic scope" value="Bacteria"/>
</dbReference>
<feature type="compositionally biased region" description="Polar residues" evidence="1">
    <location>
        <begin position="129"/>
        <end position="138"/>
    </location>
</feature>
<reference evidence="5" key="1">
    <citation type="submission" date="2005-08" db="EMBL/GenBank/DDBJ databases">
        <title>Complete sequence of chromosome 1 of Nitrosospira multiformis ATCC 25196.</title>
        <authorList>
            <person name="Copeland A."/>
            <person name="Lucas S."/>
            <person name="Lapidus A."/>
            <person name="Barry K."/>
            <person name="Detter J.C."/>
            <person name="Glavina T."/>
            <person name="Hammon N."/>
            <person name="Israni S."/>
            <person name="Pitluck S."/>
            <person name="Chain P."/>
            <person name="Malfatti S."/>
            <person name="Shin M."/>
            <person name="Vergez L."/>
            <person name="Schmutz J."/>
            <person name="Larimer F."/>
            <person name="Land M."/>
            <person name="Hauser L."/>
            <person name="Kyrpides N."/>
            <person name="Lykidis A."/>
            <person name="Richardson P."/>
        </authorList>
    </citation>
    <scope>NUCLEOTIDE SEQUENCE [LARGE SCALE GENOMIC DNA]</scope>
    <source>
        <strain evidence="5">ATCC 25196 / NCIMB 11849 / C 71</strain>
    </source>
</reference>
<protein>
    <recommendedName>
        <fullName evidence="3">Alginate export domain-containing protein</fullName>
    </recommendedName>
</protein>
<evidence type="ECO:0000313" key="4">
    <source>
        <dbReference type="EMBL" id="ABB73816.1"/>
    </source>
</evidence>
<feature type="domain" description="Alginate export" evidence="3">
    <location>
        <begin position="160"/>
        <end position="564"/>
    </location>
</feature>